<gene>
    <name evidence="1" type="ORF">SPELUC_LOCUS13565</name>
</gene>
<accession>A0ACA9Q656</accession>
<reference evidence="1" key="1">
    <citation type="submission" date="2021-06" db="EMBL/GenBank/DDBJ databases">
        <authorList>
            <person name="Kallberg Y."/>
            <person name="Tangrot J."/>
            <person name="Rosling A."/>
        </authorList>
    </citation>
    <scope>NUCLEOTIDE SEQUENCE</scope>
    <source>
        <strain evidence="1">28 12/20/2015</strain>
    </source>
</reference>
<proteinExistence type="predicted"/>
<evidence type="ECO:0000313" key="1">
    <source>
        <dbReference type="EMBL" id="CAG8737665.1"/>
    </source>
</evidence>
<sequence>DLIRPDNNDGFNIKLSTSKENLSKELSNFLSVFKINTMMKEVLNTMKIILCSLGLKQNQVDFSSLIRQSIHLLKKDINYDILLEEINNNFEILAEEEFDLLAKEELDLSELDFNQSSNLNELLTKHQQ</sequence>
<name>A0ACA9Q656_9GLOM</name>
<protein>
    <submittedName>
        <fullName evidence="1">4270_t:CDS:1</fullName>
    </submittedName>
</protein>
<comment type="caution">
    <text evidence="1">The sequence shown here is derived from an EMBL/GenBank/DDBJ whole genome shotgun (WGS) entry which is preliminary data.</text>
</comment>
<feature type="non-terminal residue" evidence="1">
    <location>
        <position position="1"/>
    </location>
</feature>
<keyword evidence="2" id="KW-1185">Reference proteome</keyword>
<organism evidence="1 2">
    <name type="scientific">Cetraspora pellucida</name>
    <dbReference type="NCBI Taxonomy" id="1433469"/>
    <lineage>
        <taxon>Eukaryota</taxon>
        <taxon>Fungi</taxon>
        <taxon>Fungi incertae sedis</taxon>
        <taxon>Mucoromycota</taxon>
        <taxon>Glomeromycotina</taxon>
        <taxon>Glomeromycetes</taxon>
        <taxon>Diversisporales</taxon>
        <taxon>Gigasporaceae</taxon>
        <taxon>Cetraspora</taxon>
    </lineage>
</organism>
<evidence type="ECO:0000313" key="2">
    <source>
        <dbReference type="Proteomes" id="UP000789366"/>
    </source>
</evidence>
<dbReference type="Proteomes" id="UP000789366">
    <property type="component" value="Unassembled WGS sequence"/>
</dbReference>
<dbReference type="EMBL" id="CAJVPW010036408">
    <property type="protein sequence ID" value="CAG8737665.1"/>
    <property type="molecule type" value="Genomic_DNA"/>
</dbReference>